<protein>
    <submittedName>
        <fullName evidence="1">Uncharacterized protein</fullName>
    </submittedName>
</protein>
<dbReference type="Proteomes" id="UP001604336">
    <property type="component" value="Unassembled WGS sequence"/>
</dbReference>
<dbReference type="AlphaFoldDB" id="A0ABD1NVA0"/>
<keyword evidence="2" id="KW-1185">Reference proteome</keyword>
<reference evidence="2" key="1">
    <citation type="submission" date="2024-07" db="EMBL/GenBank/DDBJ databases">
        <title>Two chromosome-level genome assemblies of Korean endemic species Abeliophyllum distichum and Forsythia ovata (Oleaceae).</title>
        <authorList>
            <person name="Jang H."/>
        </authorList>
    </citation>
    <scope>NUCLEOTIDE SEQUENCE [LARGE SCALE GENOMIC DNA]</scope>
</reference>
<evidence type="ECO:0000313" key="2">
    <source>
        <dbReference type="Proteomes" id="UP001604336"/>
    </source>
</evidence>
<comment type="caution">
    <text evidence="1">The sequence shown here is derived from an EMBL/GenBank/DDBJ whole genome shotgun (WGS) entry which is preliminary data.</text>
</comment>
<accession>A0ABD1NVA0</accession>
<evidence type="ECO:0000313" key="1">
    <source>
        <dbReference type="EMBL" id="KAL2455532.1"/>
    </source>
</evidence>
<organism evidence="1 2">
    <name type="scientific">Abeliophyllum distichum</name>
    <dbReference type="NCBI Taxonomy" id="126358"/>
    <lineage>
        <taxon>Eukaryota</taxon>
        <taxon>Viridiplantae</taxon>
        <taxon>Streptophyta</taxon>
        <taxon>Embryophyta</taxon>
        <taxon>Tracheophyta</taxon>
        <taxon>Spermatophyta</taxon>
        <taxon>Magnoliopsida</taxon>
        <taxon>eudicotyledons</taxon>
        <taxon>Gunneridae</taxon>
        <taxon>Pentapetalae</taxon>
        <taxon>asterids</taxon>
        <taxon>lamiids</taxon>
        <taxon>Lamiales</taxon>
        <taxon>Oleaceae</taxon>
        <taxon>Forsythieae</taxon>
        <taxon>Abeliophyllum</taxon>
    </lineage>
</organism>
<name>A0ABD1NVA0_9LAMI</name>
<gene>
    <name evidence="1" type="ORF">Adt_47229</name>
</gene>
<dbReference type="EMBL" id="JBFOLK010000177">
    <property type="protein sequence ID" value="KAL2455532.1"/>
    <property type="molecule type" value="Genomic_DNA"/>
</dbReference>
<sequence length="131" mass="14720">MNLKLTSIFWNTASSGASGSIRRKVYRGQRLAGGKGDELRTPPVFSCSVRLEEIVEETHFLQKTYFRCSVYSEQNVPLVGSLRRNTPSGSTFRGGIKFRHYVHGAEPYQYLQALTVEKSARKVLDICTNTA</sequence>
<proteinExistence type="predicted"/>